<name>A0A699XKL7_TANCI</name>
<feature type="non-terminal residue" evidence="1">
    <location>
        <position position="1"/>
    </location>
</feature>
<protein>
    <submittedName>
        <fullName evidence="1">Uncharacterized protein</fullName>
    </submittedName>
</protein>
<proteinExistence type="predicted"/>
<sequence length="68" mass="7169">LRLSSLAVNAVFSAQAFNVDVQMQFSHTRNDSLLGLGIDVDAEGRIFAGEAVHGFTEVGGIFGVFGPD</sequence>
<gene>
    <name evidence="1" type="ORF">Tci_931722</name>
</gene>
<dbReference type="EMBL" id="BKCJ011868906">
    <property type="protein sequence ID" value="GFD59753.1"/>
    <property type="molecule type" value="Genomic_DNA"/>
</dbReference>
<reference evidence="1" key="1">
    <citation type="journal article" date="2019" name="Sci. Rep.">
        <title>Draft genome of Tanacetum cinerariifolium, the natural source of mosquito coil.</title>
        <authorList>
            <person name="Yamashiro T."/>
            <person name="Shiraishi A."/>
            <person name="Satake H."/>
            <person name="Nakayama K."/>
        </authorList>
    </citation>
    <scope>NUCLEOTIDE SEQUENCE</scope>
</reference>
<accession>A0A699XKL7</accession>
<dbReference type="AlphaFoldDB" id="A0A699XKL7"/>
<evidence type="ECO:0000313" key="1">
    <source>
        <dbReference type="EMBL" id="GFD59753.1"/>
    </source>
</evidence>
<organism evidence="1">
    <name type="scientific">Tanacetum cinerariifolium</name>
    <name type="common">Dalmatian daisy</name>
    <name type="synonym">Chrysanthemum cinerariifolium</name>
    <dbReference type="NCBI Taxonomy" id="118510"/>
    <lineage>
        <taxon>Eukaryota</taxon>
        <taxon>Viridiplantae</taxon>
        <taxon>Streptophyta</taxon>
        <taxon>Embryophyta</taxon>
        <taxon>Tracheophyta</taxon>
        <taxon>Spermatophyta</taxon>
        <taxon>Magnoliopsida</taxon>
        <taxon>eudicotyledons</taxon>
        <taxon>Gunneridae</taxon>
        <taxon>Pentapetalae</taxon>
        <taxon>asterids</taxon>
        <taxon>campanulids</taxon>
        <taxon>Asterales</taxon>
        <taxon>Asteraceae</taxon>
        <taxon>Asteroideae</taxon>
        <taxon>Anthemideae</taxon>
        <taxon>Anthemidinae</taxon>
        <taxon>Tanacetum</taxon>
    </lineage>
</organism>
<comment type="caution">
    <text evidence="1">The sequence shown here is derived from an EMBL/GenBank/DDBJ whole genome shotgun (WGS) entry which is preliminary data.</text>
</comment>